<evidence type="ECO:0000313" key="2">
    <source>
        <dbReference type="Proteomes" id="UP001596303"/>
    </source>
</evidence>
<proteinExistence type="predicted"/>
<comment type="caution">
    <text evidence="1">The sequence shown here is derived from an EMBL/GenBank/DDBJ whole genome shotgun (WGS) entry which is preliminary data.</text>
</comment>
<reference evidence="2" key="1">
    <citation type="journal article" date="2019" name="Int. J. Syst. Evol. Microbiol.">
        <title>The Global Catalogue of Microorganisms (GCM) 10K type strain sequencing project: providing services to taxonomists for standard genome sequencing and annotation.</title>
        <authorList>
            <consortium name="The Broad Institute Genomics Platform"/>
            <consortium name="The Broad Institute Genome Sequencing Center for Infectious Disease"/>
            <person name="Wu L."/>
            <person name="Ma J."/>
        </authorList>
    </citation>
    <scope>NUCLEOTIDE SEQUENCE [LARGE SCALE GENOMIC DNA]</scope>
    <source>
        <strain evidence="2">CGMCC-1.15741</strain>
    </source>
</reference>
<accession>A0ABW1SCK6</accession>
<dbReference type="EMBL" id="JBHSSW010000029">
    <property type="protein sequence ID" value="MFC6199415.1"/>
    <property type="molecule type" value="Genomic_DNA"/>
</dbReference>
<dbReference type="RefSeq" id="WP_377380459.1">
    <property type="nucleotide sequence ID" value="NZ_JBHSSW010000029.1"/>
</dbReference>
<keyword evidence="2" id="KW-1185">Reference proteome</keyword>
<name>A0ABW1SCK6_9PROT</name>
<protein>
    <submittedName>
        <fullName evidence="1">Uncharacterized protein</fullName>
    </submittedName>
</protein>
<gene>
    <name evidence="1" type="ORF">ACFQDM_15115</name>
</gene>
<organism evidence="1 2">
    <name type="scientific">Ponticaulis profundi</name>
    <dbReference type="NCBI Taxonomy" id="2665222"/>
    <lineage>
        <taxon>Bacteria</taxon>
        <taxon>Pseudomonadati</taxon>
        <taxon>Pseudomonadota</taxon>
        <taxon>Alphaproteobacteria</taxon>
        <taxon>Hyphomonadales</taxon>
        <taxon>Hyphomonadaceae</taxon>
        <taxon>Ponticaulis</taxon>
    </lineage>
</organism>
<sequence length="97" mass="11135">MNQDEWEYELGKIIDFLPYVFISNAAFSAGLSVQHAASLIEFYAREIVELKEAEEIDSDEEEFMFREKCHSEKIEVEKIDDFITSYGTNNGPGDPGF</sequence>
<dbReference type="Proteomes" id="UP001596303">
    <property type="component" value="Unassembled WGS sequence"/>
</dbReference>
<evidence type="ECO:0000313" key="1">
    <source>
        <dbReference type="EMBL" id="MFC6199415.1"/>
    </source>
</evidence>